<evidence type="ECO:0000256" key="4">
    <source>
        <dbReference type="ARBA" id="ARBA00022970"/>
    </source>
</evidence>
<sequence>MKRTLLWTLLALAAGGANAADVVKIGFIGPLTGPDAHWGKDNQNCAQLAIETLNSKGIKINGKAVQFTLVSQDDQEDPKQSTLAAQRLIDDGVNAVVGPFVSGTTIPASRIINQAGVPQFSVAVNATYTSLGYDNAFRLSAIDTRMGPAIAQYALNELKTRRIAIVDDRTAYSQGLADKFDAEIKRLGGQVVRREYTTPGQNNLSPIVTAIKAAKPDLVFVAVSDSQAAPFALQMKQLGLSTKVLSGDMIQTDTFIKLSGRNGEGFMAAVAGNVLESRPQGVEFMKRYQQKYGKLPLSYGPQHYDAVMLAATAMQQANTIDPVKVKAALKKMTYEGVNATYRFDAKGDLVKAPITVYQVKQAKWAPIKVTY</sequence>
<dbReference type="InterPro" id="IPR028081">
    <property type="entry name" value="Leu-bd"/>
</dbReference>
<dbReference type="EMBL" id="JAQQLE010000011">
    <property type="protein sequence ID" value="MDC7714903.1"/>
    <property type="molecule type" value="Genomic_DNA"/>
</dbReference>
<dbReference type="RefSeq" id="WP_272772683.1">
    <property type="nucleotide sequence ID" value="NZ_JAQQLE010000011.1"/>
</dbReference>
<accession>A0ABT5IRT2</accession>
<comment type="similarity">
    <text evidence="1">Belongs to the leucine-binding protein family.</text>
</comment>
<feature type="domain" description="Leucine-binding protein" evidence="6">
    <location>
        <begin position="23"/>
        <end position="361"/>
    </location>
</feature>
<evidence type="ECO:0000313" key="8">
    <source>
        <dbReference type="Proteomes" id="UP001222030"/>
    </source>
</evidence>
<dbReference type="Proteomes" id="UP001222030">
    <property type="component" value="Unassembled WGS sequence"/>
</dbReference>
<dbReference type="Pfam" id="PF13458">
    <property type="entry name" value="Peripla_BP_6"/>
    <property type="match status" value="1"/>
</dbReference>
<dbReference type="CDD" id="cd06342">
    <property type="entry name" value="PBP1_ABC_LIVBP-like"/>
    <property type="match status" value="1"/>
</dbReference>
<evidence type="ECO:0000256" key="3">
    <source>
        <dbReference type="ARBA" id="ARBA00022729"/>
    </source>
</evidence>
<keyword evidence="2" id="KW-0813">Transport</keyword>
<dbReference type="InterPro" id="IPR000709">
    <property type="entry name" value="Leu_Ile_Val-bd"/>
</dbReference>
<organism evidence="7 8">
    <name type="scientific">Vogesella margarita</name>
    <dbReference type="NCBI Taxonomy" id="2984199"/>
    <lineage>
        <taxon>Bacteria</taxon>
        <taxon>Pseudomonadati</taxon>
        <taxon>Pseudomonadota</taxon>
        <taxon>Betaproteobacteria</taxon>
        <taxon>Neisseriales</taxon>
        <taxon>Chromobacteriaceae</taxon>
        <taxon>Vogesella</taxon>
    </lineage>
</organism>
<proteinExistence type="inferred from homology"/>
<gene>
    <name evidence="7" type="ORF">PQU96_12350</name>
</gene>
<keyword evidence="4" id="KW-0029">Amino-acid transport</keyword>
<evidence type="ECO:0000256" key="2">
    <source>
        <dbReference type="ARBA" id="ARBA00022448"/>
    </source>
</evidence>
<dbReference type="InterPro" id="IPR028082">
    <property type="entry name" value="Peripla_BP_I"/>
</dbReference>
<name>A0ABT5IRT2_9NEIS</name>
<evidence type="ECO:0000256" key="1">
    <source>
        <dbReference type="ARBA" id="ARBA00010062"/>
    </source>
</evidence>
<dbReference type="PANTHER" id="PTHR47151">
    <property type="entry name" value="LEU/ILE/VAL-BINDING ABC TRANSPORTER SUBUNIT"/>
    <property type="match status" value="1"/>
</dbReference>
<evidence type="ECO:0000259" key="6">
    <source>
        <dbReference type="Pfam" id="PF13458"/>
    </source>
</evidence>
<reference evidence="7 8" key="1">
    <citation type="submission" date="2023-01" db="EMBL/GenBank/DDBJ databases">
        <title>Novel species of the genus Vogesella isolated from rivers.</title>
        <authorList>
            <person name="Lu H."/>
        </authorList>
    </citation>
    <scope>NUCLEOTIDE SEQUENCE [LARGE SCALE GENOMIC DNA]</scope>
    <source>
        <strain evidence="7 8">LYT5W</strain>
    </source>
</reference>
<evidence type="ECO:0000256" key="5">
    <source>
        <dbReference type="SAM" id="SignalP"/>
    </source>
</evidence>
<dbReference type="PANTHER" id="PTHR47151:SF2">
    <property type="entry name" value="AMINO ACID BINDING PROTEIN"/>
    <property type="match status" value="1"/>
</dbReference>
<evidence type="ECO:0000313" key="7">
    <source>
        <dbReference type="EMBL" id="MDC7714903.1"/>
    </source>
</evidence>
<protein>
    <submittedName>
        <fullName evidence="7">Branched-chain amino acid ABC transporter substrate-binding protein</fullName>
    </submittedName>
</protein>
<feature type="chain" id="PRO_5045800644" evidence="5">
    <location>
        <begin position="20"/>
        <end position="371"/>
    </location>
</feature>
<feature type="signal peptide" evidence="5">
    <location>
        <begin position="1"/>
        <end position="19"/>
    </location>
</feature>
<comment type="caution">
    <text evidence="7">The sequence shown here is derived from an EMBL/GenBank/DDBJ whole genome shotgun (WGS) entry which is preliminary data.</text>
</comment>
<keyword evidence="8" id="KW-1185">Reference proteome</keyword>
<dbReference type="Gene3D" id="3.40.50.2300">
    <property type="match status" value="2"/>
</dbReference>
<dbReference type="SUPFAM" id="SSF53822">
    <property type="entry name" value="Periplasmic binding protein-like I"/>
    <property type="match status" value="1"/>
</dbReference>
<keyword evidence="3 5" id="KW-0732">Signal</keyword>
<dbReference type="PRINTS" id="PR00337">
    <property type="entry name" value="LEUILEVALBP"/>
</dbReference>